<evidence type="ECO:0008006" key="4">
    <source>
        <dbReference type="Google" id="ProtNLM"/>
    </source>
</evidence>
<protein>
    <recommendedName>
        <fullName evidence="4">DUF4333 domain-containing protein</fullName>
    </recommendedName>
</protein>
<reference evidence="2 3" key="1">
    <citation type="submission" date="2015-10" db="EMBL/GenBank/DDBJ databases">
        <title>Draft genome sequence of Streptomyces sp. RV15, isolated from a marine sponge.</title>
        <authorList>
            <person name="Ruckert C."/>
            <person name="Abdelmohsen U.R."/>
            <person name="Winkler A."/>
            <person name="Hentschel U."/>
            <person name="Kalinowski J."/>
            <person name="Kampfer P."/>
            <person name="Glaeser S."/>
        </authorList>
    </citation>
    <scope>NUCLEOTIDE SEQUENCE [LARGE SCALE GENOMIC DNA]</scope>
    <source>
        <strain evidence="2 3">RV15</strain>
    </source>
</reference>
<proteinExistence type="predicted"/>
<dbReference type="EMBL" id="LMXB01000075">
    <property type="protein sequence ID" value="KUO17424.1"/>
    <property type="molecule type" value="Genomic_DNA"/>
</dbReference>
<gene>
    <name evidence="2" type="ORF">AQJ91_30280</name>
</gene>
<dbReference type="Proteomes" id="UP000053260">
    <property type="component" value="Unassembled WGS sequence"/>
</dbReference>
<name>A0A101UV34_9ACTN</name>
<evidence type="ECO:0000313" key="2">
    <source>
        <dbReference type="EMBL" id="KUO17424.1"/>
    </source>
</evidence>
<dbReference type="AlphaFoldDB" id="A0A101UV34"/>
<keyword evidence="3" id="KW-1185">Reference proteome</keyword>
<comment type="caution">
    <text evidence="2">The sequence shown here is derived from an EMBL/GenBank/DDBJ whole genome shotgun (WGS) entry which is preliminary data.</text>
</comment>
<organism evidence="2 3">
    <name type="scientific">Streptomyces dysideae</name>
    <dbReference type="NCBI Taxonomy" id="909626"/>
    <lineage>
        <taxon>Bacteria</taxon>
        <taxon>Bacillati</taxon>
        <taxon>Actinomycetota</taxon>
        <taxon>Actinomycetes</taxon>
        <taxon>Kitasatosporales</taxon>
        <taxon>Streptomycetaceae</taxon>
        <taxon>Streptomyces</taxon>
    </lineage>
</organism>
<evidence type="ECO:0000313" key="3">
    <source>
        <dbReference type="Proteomes" id="UP000053260"/>
    </source>
</evidence>
<evidence type="ECO:0000256" key="1">
    <source>
        <dbReference type="SAM" id="MobiDB-lite"/>
    </source>
</evidence>
<sequence>MKIIAAVGLVGLLATGCADGGADSGDDTEAAPASTPLPQRLDQPDTDPELEPTASPAADAPFVDQLEYELRAKTLKMAAAQGATTAKCPDDVRSKSGEQITCTATYDDLKLDWYVTIGDSAAWSDNYVQYEASPSTGILTRDGVAKLLFGNYRRLPASTS</sequence>
<feature type="region of interest" description="Disordered" evidence="1">
    <location>
        <begin position="18"/>
        <end position="61"/>
    </location>
</feature>
<accession>A0A101UV34</accession>
<dbReference type="PROSITE" id="PS51257">
    <property type="entry name" value="PROKAR_LIPOPROTEIN"/>
    <property type="match status" value="1"/>
</dbReference>